<dbReference type="PANTHER" id="PTHR41878:SF1">
    <property type="entry name" value="TNPR PROTEIN"/>
    <property type="match status" value="1"/>
</dbReference>
<dbReference type="Gene3D" id="3.10.290.30">
    <property type="entry name" value="MM3350-like"/>
    <property type="match status" value="1"/>
</dbReference>
<reference evidence="2" key="1">
    <citation type="submission" date="2021-04" db="EMBL/GenBank/DDBJ databases">
        <title>Pseudonocardia sp. nov., isolated from sandy soil of mangrove forest.</title>
        <authorList>
            <person name="Zan Z."/>
            <person name="Huang R."/>
            <person name="Liu W."/>
        </authorList>
    </citation>
    <scope>NUCLEOTIDE SEQUENCE</scope>
    <source>
        <strain evidence="2">S2-4</strain>
    </source>
</reference>
<proteinExistence type="predicted"/>
<accession>A0ABT1AE94</accession>
<dbReference type="RefSeq" id="WP_252446527.1">
    <property type="nucleotide sequence ID" value="NZ_JAGSOV010000101.1"/>
</dbReference>
<dbReference type="EMBL" id="JAGSOV010000101">
    <property type="protein sequence ID" value="MCO1660994.1"/>
    <property type="molecule type" value="Genomic_DNA"/>
</dbReference>
<sequence>MARPWVTAATKIMRIEIVLVESEPVVRRMVEVPDGASLAVLHEVMQEAMGWDHAHLHEFQIAGTPYGVPDPDFDPEFDTRTVDESTTRLSELLSAGDVVEYLYDFGDSWRHRLTVEAVTTPEPGVRYPRCVAGQGACPPEDVGGVWGYQRFLEVLADPADPEHSEHVEWWGSDRFDPTLFDLDETNDALKRLAWTALQRSSTARR</sequence>
<name>A0ABT1AE94_9PSEU</name>
<gene>
    <name evidence="2" type="ORF">KDL28_38705</name>
</gene>
<dbReference type="Proteomes" id="UP001165283">
    <property type="component" value="Unassembled WGS sequence"/>
</dbReference>
<comment type="caution">
    <text evidence="2">The sequence shown here is derived from an EMBL/GenBank/DDBJ whole genome shotgun (WGS) entry which is preliminary data.</text>
</comment>
<dbReference type="Pfam" id="PF07929">
    <property type="entry name" value="PRiA4_ORF3"/>
    <property type="match status" value="1"/>
</dbReference>
<evidence type="ECO:0000313" key="2">
    <source>
        <dbReference type="EMBL" id="MCO1660994.1"/>
    </source>
</evidence>
<evidence type="ECO:0000313" key="3">
    <source>
        <dbReference type="Proteomes" id="UP001165283"/>
    </source>
</evidence>
<keyword evidence="3" id="KW-1185">Reference proteome</keyword>
<dbReference type="InterPro" id="IPR012912">
    <property type="entry name" value="Plasmid_pRiA4b_Orf3-like"/>
</dbReference>
<feature type="domain" description="Plasmid pRiA4b Orf3-like" evidence="1">
    <location>
        <begin position="12"/>
        <end position="184"/>
    </location>
</feature>
<evidence type="ECO:0000259" key="1">
    <source>
        <dbReference type="Pfam" id="PF07929"/>
    </source>
</evidence>
<organism evidence="2 3">
    <name type="scientific">Pseudonocardia humida</name>
    <dbReference type="NCBI Taxonomy" id="2800819"/>
    <lineage>
        <taxon>Bacteria</taxon>
        <taxon>Bacillati</taxon>
        <taxon>Actinomycetota</taxon>
        <taxon>Actinomycetes</taxon>
        <taxon>Pseudonocardiales</taxon>
        <taxon>Pseudonocardiaceae</taxon>
        <taxon>Pseudonocardia</taxon>
    </lineage>
</organism>
<dbReference type="InterPro" id="IPR024047">
    <property type="entry name" value="MM3350-like_sf"/>
</dbReference>
<protein>
    <submittedName>
        <fullName evidence="2">Plasmid pRiA4b ORF-3 family protein</fullName>
    </submittedName>
</protein>
<dbReference type="PANTHER" id="PTHR41878">
    <property type="entry name" value="LEXA REPRESSOR-RELATED"/>
    <property type="match status" value="1"/>
</dbReference>
<dbReference type="SUPFAM" id="SSF159941">
    <property type="entry name" value="MM3350-like"/>
    <property type="match status" value="1"/>
</dbReference>